<feature type="compositionally biased region" description="Basic and acidic residues" evidence="1">
    <location>
        <begin position="269"/>
        <end position="280"/>
    </location>
</feature>
<sequence>MDCNKEEAVRAMQVSEKKMQNNDSIGAMKMAQTAQRLFPELQNISQLLTTCEVHCSAENKIAGYEMDWYRILQIQQFDNDEAIKKQYRKLALLLHPDKNKFAGAEAAFKLIVEANRVLADQRTRYEYDKKYRKALAKAGGIGNSSVTRFQKGNATLNPESKAGIAADVGPSNTKKKDIGHGNGVGKQGVDSSRSGRRSKDLGTSRNMHKKRERSSSFESSKSSKRGKRARADSELNGGDHLRRSSRSKQNISSSENDNVDLVNPPTSLRETRSSSASEKKMNAAMNIGILKHDRPTDSGVNSVVASIPKFIEVPDPEFNKFLPEENNGMPRFYARVKKVLTPGFKLKITWLVPDPDDQGEIAWVNEDLPVGCGKFRPGLTEDIADHLMFSHQMHCTKGSVKGSFLVYPRKGETWALYKNWDIGWSSDPEEHTPFNFEFVEVLSDFAEDVGTKVAYLGKVKGFVSLFKRTKQLGFTLSQVPPNELYRFSHRIPSFKMSGGERRGVPKGSFEFDPASLPSD</sequence>
<dbReference type="EMBL" id="JBEDUW010000006">
    <property type="protein sequence ID" value="KAK9919699.1"/>
    <property type="molecule type" value="Genomic_DNA"/>
</dbReference>
<dbReference type="CDD" id="cd06257">
    <property type="entry name" value="DnaJ"/>
    <property type="match status" value="1"/>
</dbReference>
<dbReference type="PROSITE" id="PS50076">
    <property type="entry name" value="DNAJ_2"/>
    <property type="match status" value="1"/>
</dbReference>
<dbReference type="PANTHER" id="PTHR45089:SF42">
    <property type="entry name" value="J DOMAIN-CONTAINING PROTEIN"/>
    <property type="match status" value="1"/>
</dbReference>
<dbReference type="SMART" id="SM00271">
    <property type="entry name" value="DnaJ"/>
    <property type="match status" value="1"/>
</dbReference>
<feature type="region of interest" description="Disordered" evidence="1">
    <location>
        <begin position="157"/>
        <end position="280"/>
    </location>
</feature>
<dbReference type="Pfam" id="PF00226">
    <property type="entry name" value="DnaJ"/>
    <property type="match status" value="1"/>
</dbReference>
<keyword evidence="4" id="KW-1185">Reference proteome</keyword>
<dbReference type="SUPFAM" id="SSF46565">
    <property type="entry name" value="Chaperone J-domain"/>
    <property type="match status" value="1"/>
</dbReference>
<accession>A0AAW1W6X6</accession>
<comment type="caution">
    <text evidence="3">The sequence shown here is derived from an EMBL/GenBank/DDBJ whole genome shotgun (WGS) entry which is preliminary data.</text>
</comment>
<evidence type="ECO:0000256" key="1">
    <source>
        <dbReference type="SAM" id="MobiDB-lite"/>
    </source>
</evidence>
<evidence type="ECO:0000259" key="2">
    <source>
        <dbReference type="PROSITE" id="PS50076"/>
    </source>
</evidence>
<feature type="region of interest" description="Disordered" evidence="1">
    <location>
        <begin position="496"/>
        <end position="519"/>
    </location>
</feature>
<feature type="domain" description="J" evidence="2">
    <location>
        <begin position="67"/>
        <end position="131"/>
    </location>
</feature>
<organism evidence="3 4">
    <name type="scientific">Rubus argutus</name>
    <name type="common">Southern blackberry</name>
    <dbReference type="NCBI Taxonomy" id="59490"/>
    <lineage>
        <taxon>Eukaryota</taxon>
        <taxon>Viridiplantae</taxon>
        <taxon>Streptophyta</taxon>
        <taxon>Embryophyta</taxon>
        <taxon>Tracheophyta</taxon>
        <taxon>Spermatophyta</taxon>
        <taxon>Magnoliopsida</taxon>
        <taxon>eudicotyledons</taxon>
        <taxon>Gunneridae</taxon>
        <taxon>Pentapetalae</taxon>
        <taxon>rosids</taxon>
        <taxon>fabids</taxon>
        <taxon>Rosales</taxon>
        <taxon>Rosaceae</taxon>
        <taxon>Rosoideae</taxon>
        <taxon>Rosoideae incertae sedis</taxon>
        <taxon>Rubus</taxon>
    </lineage>
</organism>
<protein>
    <recommendedName>
        <fullName evidence="2">J domain-containing protein</fullName>
    </recommendedName>
</protein>
<dbReference type="PRINTS" id="PR00625">
    <property type="entry name" value="JDOMAIN"/>
</dbReference>
<name>A0AAW1W6X6_RUBAR</name>
<reference evidence="3 4" key="1">
    <citation type="journal article" date="2023" name="G3 (Bethesda)">
        <title>A chromosome-length genome assembly and annotation of blackberry (Rubus argutus, cv. 'Hillquist').</title>
        <authorList>
            <person name="Bruna T."/>
            <person name="Aryal R."/>
            <person name="Dudchenko O."/>
            <person name="Sargent D.J."/>
            <person name="Mead D."/>
            <person name="Buti M."/>
            <person name="Cavallini A."/>
            <person name="Hytonen T."/>
            <person name="Andres J."/>
            <person name="Pham M."/>
            <person name="Weisz D."/>
            <person name="Mascagni F."/>
            <person name="Usai G."/>
            <person name="Natali L."/>
            <person name="Bassil N."/>
            <person name="Fernandez G.E."/>
            <person name="Lomsadze A."/>
            <person name="Armour M."/>
            <person name="Olukolu B."/>
            <person name="Poorten T."/>
            <person name="Britton C."/>
            <person name="Davik J."/>
            <person name="Ashrafi H."/>
            <person name="Aiden E.L."/>
            <person name="Borodovsky M."/>
            <person name="Worthington M."/>
        </authorList>
    </citation>
    <scope>NUCLEOTIDE SEQUENCE [LARGE SCALE GENOMIC DNA]</scope>
    <source>
        <strain evidence="3">PI 553951</strain>
    </source>
</reference>
<dbReference type="PANTHER" id="PTHR45089">
    <property type="entry name" value="DNAJ HEAT SHOCK AMINO-TERMINAL DOMAIN PROTEIN-RELATED"/>
    <property type="match status" value="1"/>
</dbReference>
<dbReference type="Gene3D" id="1.10.287.110">
    <property type="entry name" value="DnaJ domain"/>
    <property type="match status" value="1"/>
</dbReference>
<evidence type="ECO:0000313" key="4">
    <source>
        <dbReference type="Proteomes" id="UP001457282"/>
    </source>
</evidence>
<dbReference type="Pfam" id="PF11926">
    <property type="entry name" value="DUF3444"/>
    <property type="match status" value="1"/>
</dbReference>
<dbReference type="InterPro" id="IPR036869">
    <property type="entry name" value="J_dom_sf"/>
</dbReference>
<feature type="compositionally biased region" description="Basic and acidic residues" evidence="1">
    <location>
        <begin position="229"/>
        <end position="242"/>
    </location>
</feature>
<dbReference type="InterPro" id="IPR024593">
    <property type="entry name" value="DUF3444"/>
</dbReference>
<dbReference type="InterPro" id="IPR001623">
    <property type="entry name" value="DnaJ_domain"/>
</dbReference>
<dbReference type="AlphaFoldDB" id="A0AAW1W6X6"/>
<evidence type="ECO:0000313" key="3">
    <source>
        <dbReference type="EMBL" id="KAK9919699.1"/>
    </source>
</evidence>
<gene>
    <name evidence="3" type="ORF">M0R45_028280</name>
</gene>
<proteinExistence type="predicted"/>
<dbReference type="Proteomes" id="UP001457282">
    <property type="component" value="Unassembled WGS sequence"/>
</dbReference>